<dbReference type="Proteomes" id="UP001144036">
    <property type="component" value="Unassembled WGS sequence"/>
</dbReference>
<evidence type="ECO:0008006" key="3">
    <source>
        <dbReference type="Google" id="ProtNLM"/>
    </source>
</evidence>
<dbReference type="RefSeq" id="WP_270159329.1">
    <property type="nucleotide sequence ID" value="NZ_JAPNNL010000231.1"/>
</dbReference>
<dbReference type="EMBL" id="JAPNNL010000231">
    <property type="protein sequence ID" value="MDA0638394.1"/>
    <property type="molecule type" value="Genomic_DNA"/>
</dbReference>
<gene>
    <name evidence="1" type="ORF">OUY22_33735</name>
</gene>
<evidence type="ECO:0000313" key="2">
    <source>
        <dbReference type="Proteomes" id="UP001144036"/>
    </source>
</evidence>
<name>A0ABT4SMB8_9ACTN</name>
<evidence type="ECO:0000313" key="1">
    <source>
        <dbReference type="EMBL" id="MDA0638394.1"/>
    </source>
</evidence>
<organism evidence="1 2">
    <name type="scientific">Nonomuraea corallina</name>
    <dbReference type="NCBI Taxonomy" id="2989783"/>
    <lineage>
        <taxon>Bacteria</taxon>
        <taxon>Bacillati</taxon>
        <taxon>Actinomycetota</taxon>
        <taxon>Actinomycetes</taxon>
        <taxon>Streptosporangiales</taxon>
        <taxon>Streptosporangiaceae</taxon>
        <taxon>Nonomuraea</taxon>
    </lineage>
</organism>
<reference evidence="1" key="1">
    <citation type="submission" date="2022-11" db="EMBL/GenBank/DDBJ databases">
        <title>Nonomuraea corallina sp. nov., a new species of the genus Nonomuraea isolated from sea side sediment in Thai sea.</title>
        <authorList>
            <person name="Ngamcharungchit C."/>
            <person name="Matsumoto A."/>
            <person name="Suriyachadkun C."/>
            <person name="Panbangred W."/>
            <person name="Inahashi Y."/>
            <person name="Intra B."/>
        </authorList>
    </citation>
    <scope>NUCLEOTIDE SEQUENCE</scope>
    <source>
        <strain evidence="1">MCN248</strain>
    </source>
</reference>
<keyword evidence="2" id="KW-1185">Reference proteome</keyword>
<protein>
    <recommendedName>
        <fullName evidence="3">GNAT family N-acetyltransferase</fullName>
    </recommendedName>
</protein>
<comment type="caution">
    <text evidence="1">The sequence shown here is derived from an EMBL/GenBank/DDBJ whole genome shotgun (WGS) entry which is preliminary data.</text>
</comment>
<sequence>MPTAPVSSRRIELTELRPAQDAAGIRAAASRVEADGDDLAVFLGTLPAAAGDILTRFTVRRPDIGADVGLACLSGADPAAAIQANLLLDAGATPHGMGLETTMLVLDHAFASWPARLVRFPVAAARARNFSLPAIISEETAPPDRQELPCEFRVFSIHRAPWEKFGTKLLTRLRRGPFDQ</sequence>
<accession>A0ABT4SMB8</accession>
<proteinExistence type="predicted"/>